<dbReference type="PRINTS" id="PR00099">
    <property type="entry name" value="CPSGATASE"/>
</dbReference>
<keyword evidence="4" id="KW-1185">Reference proteome</keyword>
<keyword evidence="1" id="KW-0315">Glutamine amidotransferase</keyword>
<feature type="domain" description="Glutamine amidotransferase" evidence="2">
    <location>
        <begin position="3"/>
        <end position="179"/>
    </location>
</feature>
<dbReference type="AlphaFoldDB" id="A0A285UKJ9"/>
<evidence type="ECO:0000256" key="1">
    <source>
        <dbReference type="ARBA" id="ARBA00022962"/>
    </source>
</evidence>
<reference evidence="4" key="1">
    <citation type="submission" date="2017-08" db="EMBL/GenBank/DDBJ databases">
        <authorList>
            <person name="Varghese N."/>
            <person name="Submissions S."/>
        </authorList>
    </citation>
    <scope>NUCLEOTIDE SEQUENCE [LARGE SCALE GENOMIC DNA]</scope>
    <source>
        <strain evidence="4">DSM 23173</strain>
    </source>
</reference>
<evidence type="ECO:0000313" key="3">
    <source>
        <dbReference type="EMBL" id="SOC42342.1"/>
    </source>
</evidence>
<protein>
    <submittedName>
        <fullName evidence="3">Anthranilate synthase component II</fullName>
    </submittedName>
</protein>
<dbReference type="InterPro" id="IPR050472">
    <property type="entry name" value="Anth_synth/Amidotransfase"/>
</dbReference>
<accession>A0A285UKJ9</accession>
<dbReference type="PROSITE" id="PS51273">
    <property type="entry name" value="GATASE_TYPE_1"/>
    <property type="match status" value="1"/>
</dbReference>
<dbReference type="Gene3D" id="3.40.50.880">
    <property type="match status" value="1"/>
</dbReference>
<dbReference type="Proteomes" id="UP000219412">
    <property type="component" value="Unassembled WGS sequence"/>
</dbReference>
<dbReference type="EMBL" id="OBQF01000003">
    <property type="protein sequence ID" value="SOC42342.1"/>
    <property type="molecule type" value="Genomic_DNA"/>
</dbReference>
<organism evidence="3 4">
    <name type="scientific">Salinicoccus kekensis</name>
    <dbReference type="NCBI Taxonomy" id="714307"/>
    <lineage>
        <taxon>Bacteria</taxon>
        <taxon>Bacillati</taxon>
        <taxon>Bacillota</taxon>
        <taxon>Bacilli</taxon>
        <taxon>Bacillales</taxon>
        <taxon>Staphylococcaceae</taxon>
        <taxon>Salinicoccus</taxon>
    </lineage>
</organism>
<dbReference type="CDD" id="cd01743">
    <property type="entry name" value="GATase1_Anthranilate_Synthase"/>
    <property type="match status" value="1"/>
</dbReference>
<dbReference type="OrthoDB" id="9804328at2"/>
<dbReference type="InterPro" id="IPR006221">
    <property type="entry name" value="TrpG/PapA_dom"/>
</dbReference>
<dbReference type="PRINTS" id="PR00096">
    <property type="entry name" value="GATASE"/>
</dbReference>
<gene>
    <name evidence="3" type="ORF">SAMN05878391_1636</name>
</gene>
<dbReference type="RefSeq" id="WP_097040940.1">
    <property type="nucleotide sequence ID" value="NZ_OBQF01000003.1"/>
</dbReference>
<sequence length="196" mass="21828">MILVIDNYDSFTYNLIDMLEEYDEVIVRYPDDKDVPDLAIDGLVISPGPGHPLDNGHLAAVIRAYEDKPILGICLGSQALTCHYGGEVVEGTVVKHGKMDEMRVVGDSKLYKGLGDTIEIMRYHSLVSDRGTFPADLRVTGETRDSIQSFEHIEKPHFGIQYHPESFACDAGSDIIRNYIEVMKNSKLAPVQEARS</sequence>
<dbReference type="GO" id="GO:0005829">
    <property type="term" value="C:cytosol"/>
    <property type="evidence" value="ECO:0007669"/>
    <property type="project" value="TreeGrafter"/>
</dbReference>
<dbReference type="GO" id="GO:0000162">
    <property type="term" value="P:L-tryptophan biosynthetic process"/>
    <property type="evidence" value="ECO:0007669"/>
    <property type="project" value="TreeGrafter"/>
</dbReference>
<dbReference type="PRINTS" id="PR00097">
    <property type="entry name" value="ANTSNTHASEII"/>
</dbReference>
<dbReference type="InterPro" id="IPR017926">
    <property type="entry name" value="GATASE"/>
</dbReference>
<dbReference type="Pfam" id="PF00117">
    <property type="entry name" value="GATase"/>
    <property type="match status" value="1"/>
</dbReference>
<dbReference type="InterPro" id="IPR029062">
    <property type="entry name" value="Class_I_gatase-like"/>
</dbReference>
<dbReference type="PANTHER" id="PTHR43418:SF4">
    <property type="entry name" value="MULTIFUNCTIONAL TRYPTOPHAN BIOSYNTHESIS PROTEIN"/>
    <property type="match status" value="1"/>
</dbReference>
<evidence type="ECO:0000313" key="4">
    <source>
        <dbReference type="Proteomes" id="UP000219412"/>
    </source>
</evidence>
<proteinExistence type="predicted"/>
<dbReference type="NCBIfam" id="TIGR00566">
    <property type="entry name" value="trpG_papA"/>
    <property type="match status" value="1"/>
</dbReference>
<name>A0A285UKJ9_9STAP</name>
<dbReference type="GO" id="GO:0004049">
    <property type="term" value="F:anthranilate synthase activity"/>
    <property type="evidence" value="ECO:0007669"/>
    <property type="project" value="TreeGrafter"/>
</dbReference>
<dbReference type="PANTHER" id="PTHR43418">
    <property type="entry name" value="MULTIFUNCTIONAL TRYPTOPHAN BIOSYNTHESIS PROTEIN-RELATED"/>
    <property type="match status" value="1"/>
</dbReference>
<evidence type="ECO:0000259" key="2">
    <source>
        <dbReference type="Pfam" id="PF00117"/>
    </source>
</evidence>
<dbReference type="SUPFAM" id="SSF52317">
    <property type="entry name" value="Class I glutamine amidotransferase-like"/>
    <property type="match status" value="1"/>
</dbReference>